<gene>
    <name evidence="2" type="ORF">HNQ80_003352</name>
</gene>
<dbReference type="AlphaFoldDB" id="A0A841KV30"/>
<evidence type="ECO:0000256" key="1">
    <source>
        <dbReference type="SAM" id="Phobius"/>
    </source>
</evidence>
<organism evidence="2 3">
    <name type="scientific">Anaerosolibacter carboniphilus</name>
    <dbReference type="NCBI Taxonomy" id="1417629"/>
    <lineage>
        <taxon>Bacteria</taxon>
        <taxon>Bacillati</taxon>
        <taxon>Bacillota</taxon>
        <taxon>Clostridia</taxon>
        <taxon>Peptostreptococcales</taxon>
        <taxon>Thermotaleaceae</taxon>
        <taxon>Anaerosolibacter</taxon>
    </lineage>
</organism>
<dbReference type="RefSeq" id="WP_184311731.1">
    <property type="nucleotide sequence ID" value="NZ_JACHEN010000021.1"/>
</dbReference>
<evidence type="ECO:0000313" key="3">
    <source>
        <dbReference type="Proteomes" id="UP000579281"/>
    </source>
</evidence>
<dbReference type="EMBL" id="JACHEN010000021">
    <property type="protein sequence ID" value="MBB6217233.1"/>
    <property type="molecule type" value="Genomic_DNA"/>
</dbReference>
<keyword evidence="3" id="KW-1185">Reference proteome</keyword>
<keyword evidence="1" id="KW-0472">Membrane</keyword>
<comment type="caution">
    <text evidence="2">The sequence shown here is derived from an EMBL/GenBank/DDBJ whole genome shotgun (WGS) entry which is preliminary data.</text>
</comment>
<feature type="transmembrane region" description="Helical" evidence="1">
    <location>
        <begin position="6"/>
        <end position="29"/>
    </location>
</feature>
<name>A0A841KV30_9FIRM</name>
<reference evidence="2 3" key="1">
    <citation type="submission" date="2020-08" db="EMBL/GenBank/DDBJ databases">
        <title>Genomic Encyclopedia of Type Strains, Phase IV (KMG-IV): sequencing the most valuable type-strain genomes for metagenomic binning, comparative biology and taxonomic classification.</title>
        <authorList>
            <person name="Goeker M."/>
        </authorList>
    </citation>
    <scope>NUCLEOTIDE SEQUENCE [LARGE SCALE GENOMIC DNA]</scope>
    <source>
        <strain evidence="2 3">DSM 103526</strain>
    </source>
</reference>
<accession>A0A841KV30</accession>
<sequence length="162" mass="18740">MRGRKVVIIILSIITFIILLDFIPVKMAINTKKDELKKMLKGRETKQLYICRYTQVTGSIWLAIGDENGVRDLITGGSIYLAEPLSGKDPLKSLNKSFVPYYTRNKYVFIGEEGNVLNEAGDLMIDFKVDEWRIVSPIRRDSFRDIYAPKSYLTIYDFIKFK</sequence>
<proteinExistence type="predicted"/>
<protein>
    <submittedName>
        <fullName evidence="2">Uncharacterized protein</fullName>
    </submittedName>
</protein>
<keyword evidence="1" id="KW-1133">Transmembrane helix</keyword>
<keyword evidence="1" id="KW-0812">Transmembrane</keyword>
<evidence type="ECO:0000313" key="2">
    <source>
        <dbReference type="EMBL" id="MBB6217233.1"/>
    </source>
</evidence>
<dbReference type="Proteomes" id="UP000579281">
    <property type="component" value="Unassembled WGS sequence"/>
</dbReference>